<keyword evidence="15" id="KW-1185">Reference proteome</keyword>
<dbReference type="FunFam" id="1.10.630.10:FF:000026">
    <property type="entry name" value="Cytochrome P450 82C4"/>
    <property type="match status" value="2"/>
</dbReference>
<feature type="transmembrane region" description="Helical" evidence="13">
    <location>
        <begin position="440"/>
        <end position="459"/>
    </location>
</feature>
<dbReference type="PANTHER" id="PTHR47947:SF26">
    <property type="entry name" value="CYTOCHROME P450"/>
    <property type="match status" value="1"/>
</dbReference>
<gene>
    <name evidence="14" type="ORF">Fmac_000365</name>
</gene>
<dbReference type="Proteomes" id="UP001603857">
    <property type="component" value="Unassembled WGS sequence"/>
</dbReference>
<dbReference type="InterPro" id="IPR017972">
    <property type="entry name" value="Cyt_P450_CS"/>
</dbReference>
<proteinExistence type="inferred from homology"/>
<keyword evidence="9 12" id="KW-0408">Iron</keyword>
<comment type="caution">
    <text evidence="14">The sequence shown here is derived from an EMBL/GenBank/DDBJ whole genome shotgun (WGS) entry which is preliminary data.</text>
</comment>
<evidence type="ECO:0000256" key="5">
    <source>
        <dbReference type="ARBA" id="ARBA00022692"/>
    </source>
</evidence>
<keyword evidence="5 13" id="KW-0812">Transmembrane</keyword>
<evidence type="ECO:0000256" key="11">
    <source>
        <dbReference type="ARBA" id="ARBA00023136"/>
    </source>
</evidence>
<evidence type="ECO:0000256" key="7">
    <source>
        <dbReference type="ARBA" id="ARBA00022989"/>
    </source>
</evidence>
<evidence type="ECO:0000256" key="9">
    <source>
        <dbReference type="ARBA" id="ARBA00023004"/>
    </source>
</evidence>
<evidence type="ECO:0000256" key="12">
    <source>
        <dbReference type="PIRSR" id="PIRSR602401-1"/>
    </source>
</evidence>
<keyword evidence="7 13" id="KW-1133">Transmembrane helix</keyword>
<accession>A0ABD1NE27</accession>
<keyword evidence="4 12" id="KW-0349">Heme</keyword>
<dbReference type="PANTHER" id="PTHR47947">
    <property type="entry name" value="CYTOCHROME P450 82C3-RELATED"/>
    <property type="match status" value="1"/>
</dbReference>
<dbReference type="PRINTS" id="PR00385">
    <property type="entry name" value="P450"/>
</dbReference>
<dbReference type="PRINTS" id="PR00463">
    <property type="entry name" value="EP450I"/>
</dbReference>
<evidence type="ECO:0000256" key="13">
    <source>
        <dbReference type="SAM" id="Phobius"/>
    </source>
</evidence>
<dbReference type="InterPro" id="IPR050651">
    <property type="entry name" value="Plant_Cytochrome_P450_Monoox"/>
</dbReference>
<dbReference type="PROSITE" id="PS00086">
    <property type="entry name" value="CYTOCHROME_P450"/>
    <property type="match status" value="1"/>
</dbReference>
<keyword evidence="6 12" id="KW-0479">Metal-binding</keyword>
<keyword evidence="10" id="KW-0503">Monooxygenase</keyword>
<dbReference type="EMBL" id="JBGMDY010000001">
    <property type="protein sequence ID" value="KAL2346365.1"/>
    <property type="molecule type" value="Genomic_DNA"/>
</dbReference>
<dbReference type="Gene3D" id="1.10.630.10">
    <property type="entry name" value="Cytochrome P450"/>
    <property type="match status" value="2"/>
</dbReference>
<name>A0ABD1NE27_9FABA</name>
<evidence type="ECO:0000256" key="6">
    <source>
        <dbReference type="ARBA" id="ARBA00022723"/>
    </source>
</evidence>
<reference evidence="14 15" key="1">
    <citation type="submission" date="2024-08" db="EMBL/GenBank/DDBJ databases">
        <title>Insights into the chromosomal genome structure of Flemingia macrophylla.</title>
        <authorList>
            <person name="Ding Y."/>
            <person name="Zhao Y."/>
            <person name="Bi W."/>
            <person name="Wu M."/>
            <person name="Zhao G."/>
            <person name="Gong Y."/>
            <person name="Li W."/>
            <person name="Zhang P."/>
        </authorList>
    </citation>
    <scope>NUCLEOTIDE SEQUENCE [LARGE SCALE GENOMIC DNA]</scope>
    <source>
        <strain evidence="14">DYQJB</strain>
        <tissue evidence="14">Leaf</tissue>
    </source>
</reference>
<evidence type="ECO:0000256" key="8">
    <source>
        <dbReference type="ARBA" id="ARBA00023002"/>
    </source>
</evidence>
<evidence type="ECO:0008006" key="16">
    <source>
        <dbReference type="Google" id="ProtNLM"/>
    </source>
</evidence>
<evidence type="ECO:0000313" key="15">
    <source>
        <dbReference type="Proteomes" id="UP001603857"/>
    </source>
</evidence>
<evidence type="ECO:0000256" key="3">
    <source>
        <dbReference type="ARBA" id="ARBA00010617"/>
    </source>
</evidence>
<dbReference type="AlphaFoldDB" id="A0ABD1NE27"/>
<protein>
    <recommendedName>
        <fullName evidence="16">Cytochrome P450</fullName>
    </recommendedName>
</protein>
<dbReference type="GO" id="GO:0016020">
    <property type="term" value="C:membrane"/>
    <property type="evidence" value="ECO:0007669"/>
    <property type="project" value="UniProtKB-SubCell"/>
</dbReference>
<dbReference type="InterPro" id="IPR036396">
    <property type="entry name" value="Cyt_P450_sf"/>
</dbReference>
<feature type="binding site" description="axial binding residue" evidence="12">
    <location>
        <position position="674"/>
    </location>
    <ligand>
        <name>heme</name>
        <dbReference type="ChEBI" id="CHEBI:30413"/>
    </ligand>
    <ligandPart>
        <name>Fe</name>
        <dbReference type="ChEBI" id="CHEBI:18248"/>
    </ligandPart>
</feature>
<dbReference type="InterPro" id="IPR002401">
    <property type="entry name" value="Cyt_P450_E_grp-I"/>
</dbReference>
<dbReference type="GO" id="GO:0046872">
    <property type="term" value="F:metal ion binding"/>
    <property type="evidence" value="ECO:0007669"/>
    <property type="project" value="UniProtKB-KW"/>
</dbReference>
<evidence type="ECO:0000256" key="10">
    <source>
        <dbReference type="ARBA" id="ARBA00023033"/>
    </source>
</evidence>
<evidence type="ECO:0000256" key="2">
    <source>
        <dbReference type="ARBA" id="ARBA00004370"/>
    </source>
</evidence>
<dbReference type="GO" id="GO:0004497">
    <property type="term" value="F:monooxygenase activity"/>
    <property type="evidence" value="ECO:0007669"/>
    <property type="project" value="UniProtKB-KW"/>
</dbReference>
<organism evidence="14 15">
    <name type="scientific">Flemingia macrophylla</name>
    <dbReference type="NCBI Taxonomy" id="520843"/>
    <lineage>
        <taxon>Eukaryota</taxon>
        <taxon>Viridiplantae</taxon>
        <taxon>Streptophyta</taxon>
        <taxon>Embryophyta</taxon>
        <taxon>Tracheophyta</taxon>
        <taxon>Spermatophyta</taxon>
        <taxon>Magnoliopsida</taxon>
        <taxon>eudicotyledons</taxon>
        <taxon>Gunneridae</taxon>
        <taxon>Pentapetalae</taxon>
        <taxon>rosids</taxon>
        <taxon>fabids</taxon>
        <taxon>Fabales</taxon>
        <taxon>Fabaceae</taxon>
        <taxon>Papilionoideae</taxon>
        <taxon>50 kb inversion clade</taxon>
        <taxon>NPAAA clade</taxon>
        <taxon>indigoferoid/millettioid clade</taxon>
        <taxon>Phaseoleae</taxon>
        <taxon>Flemingia</taxon>
    </lineage>
</organism>
<dbReference type="Pfam" id="PF00067">
    <property type="entry name" value="p450"/>
    <property type="match status" value="2"/>
</dbReference>
<evidence type="ECO:0000256" key="4">
    <source>
        <dbReference type="ARBA" id="ARBA00022617"/>
    </source>
</evidence>
<keyword evidence="11 13" id="KW-0472">Membrane</keyword>
<feature type="transmembrane region" description="Helical" evidence="13">
    <location>
        <begin position="15"/>
        <end position="34"/>
    </location>
</feature>
<comment type="cofactor">
    <cofactor evidence="1 12">
        <name>heme</name>
        <dbReference type="ChEBI" id="CHEBI:30413"/>
    </cofactor>
</comment>
<comment type="similarity">
    <text evidence="3">Belongs to the cytochrome P450 family.</text>
</comment>
<evidence type="ECO:0000256" key="1">
    <source>
        <dbReference type="ARBA" id="ARBA00001971"/>
    </source>
</evidence>
<keyword evidence="8" id="KW-0560">Oxidoreductase</keyword>
<sequence length="737" mass="83433">MIILSYAMNMQDSRGLFTIFLELLLLFFVVSSLWRGRRTQTRKAPPEAGGAWPLIGHLHLLGGPQPPHVTLGNMADKYGPIFTLRLGVHKTLVVSNWEMAKQCFTVNDKAFADRPKSVAFEVLGYNYSLIGFSRYGSYWRQVRKIATSELLTAHRIETLKDVIESEVKAAVKECYSVWLNSRKSGSPKAETEMKTWFGDIIMNVMFRAVVGKRFDGENERIRKLVTDFFNLSDSFAISDALPYLRWLGLDGKEKKMKRAAKELDGFYQAWLEEHKRNRKCGLNAGKDLDLMDVLLGVVGDAEDYHGRDADTTTKASLILAGVDTTTGTLTWVLSLLLNNREILNKTIHELDTEIGKEKMVEISDLKKLNYVSSVIKETLRLYPAGPLSVPHESMEDCIVGGYHVPTGTRLLANISKLQRDPLFVDDEEQVRRVRRVLRDFFRLIGYSVIGDAIPFLGWLDLGGAVKEMKKTAIEMDRIVSEWLKEHRQRRDSDETETLKDFIDVLLPALDGVDHAGYDADTVIKATCSTLIASAIDTTTITMIWALSLMLNNRHVLERVQEELDEHIGKERLVNESDINKLEYLQAVVKETLRLYPAAPLLGVREFSKDCILGGYHIRAGTRFIFNAWKLHRDPGVWSNPLEFQPQRFLTTHKDVDVKGQHFELIPFGAGRRACPGIPFGIQMTLLALAAFLQAFEITTPNNAQVDMSATFGLTVIKTTPLEVLVRPRLPYQLLSEW</sequence>
<comment type="subcellular location">
    <subcellularLocation>
        <location evidence="2">Membrane</location>
    </subcellularLocation>
</comment>
<dbReference type="InterPro" id="IPR001128">
    <property type="entry name" value="Cyt_P450"/>
</dbReference>
<dbReference type="SUPFAM" id="SSF48264">
    <property type="entry name" value="Cytochrome P450"/>
    <property type="match status" value="2"/>
</dbReference>
<evidence type="ECO:0000313" key="14">
    <source>
        <dbReference type="EMBL" id="KAL2346365.1"/>
    </source>
</evidence>